<dbReference type="InterPro" id="IPR001547">
    <property type="entry name" value="Glyco_hydro_5"/>
</dbReference>
<dbReference type="Gene3D" id="3.20.20.80">
    <property type="entry name" value="Glycosidases"/>
    <property type="match status" value="1"/>
</dbReference>
<dbReference type="Proteomes" id="UP001240639">
    <property type="component" value="Unassembled WGS sequence"/>
</dbReference>
<dbReference type="SUPFAM" id="SSF51445">
    <property type="entry name" value="(Trans)glycosidases"/>
    <property type="match status" value="1"/>
</dbReference>
<evidence type="ECO:0000313" key="8">
    <source>
        <dbReference type="Proteomes" id="UP001240639"/>
    </source>
</evidence>
<evidence type="ECO:0000256" key="4">
    <source>
        <dbReference type="RuleBase" id="RU361153"/>
    </source>
</evidence>
<comment type="similarity">
    <text evidence="4">Belongs to the glycosyl hydrolase 5 (cellulase A) family.</text>
</comment>
<feature type="signal peptide" evidence="5">
    <location>
        <begin position="1"/>
        <end position="28"/>
    </location>
</feature>
<proteinExistence type="inferred from homology"/>
<accession>A0ABT9HN25</accession>
<dbReference type="EMBL" id="JAVAIM010000001">
    <property type="protein sequence ID" value="MDP4574400.1"/>
    <property type="molecule type" value="Genomic_DNA"/>
</dbReference>
<organism evidence="7 8">
    <name type="scientific">Qipengyuania profundimaris</name>
    <dbReference type="NCBI Taxonomy" id="3067652"/>
    <lineage>
        <taxon>Bacteria</taxon>
        <taxon>Pseudomonadati</taxon>
        <taxon>Pseudomonadota</taxon>
        <taxon>Alphaproteobacteria</taxon>
        <taxon>Sphingomonadales</taxon>
        <taxon>Erythrobacteraceae</taxon>
        <taxon>Qipengyuania</taxon>
    </lineage>
</organism>
<dbReference type="RefSeq" id="WP_305931815.1">
    <property type="nucleotide sequence ID" value="NZ_JAVAIM010000001.1"/>
</dbReference>
<name>A0ABT9HN25_9SPHN</name>
<evidence type="ECO:0000259" key="6">
    <source>
        <dbReference type="Pfam" id="PF00150"/>
    </source>
</evidence>
<keyword evidence="2 4" id="KW-0378">Hydrolase</keyword>
<dbReference type="PANTHER" id="PTHR31297">
    <property type="entry name" value="GLUCAN ENDO-1,6-BETA-GLUCOSIDASE B"/>
    <property type="match status" value="1"/>
</dbReference>
<dbReference type="GO" id="GO:0016787">
    <property type="term" value="F:hydrolase activity"/>
    <property type="evidence" value="ECO:0007669"/>
    <property type="project" value="UniProtKB-KW"/>
</dbReference>
<keyword evidence="1 5" id="KW-0732">Signal</keyword>
<keyword evidence="8" id="KW-1185">Reference proteome</keyword>
<evidence type="ECO:0000313" key="7">
    <source>
        <dbReference type="EMBL" id="MDP4574400.1"/>
    </source>
</evidence>
<comment type="caution">
    <text evidence="7">The sequence shown here is derived from an EMBL/GenBank/DDBJ whole genome shotgun (WGS) entry which is preliminary data.</text>
</comment>
<gene>
    <name evidence="7" type="ORF">Q9K02_04515</name>
</gene>
<dbReference type="Pfam" id="PF00150">
    <property type="entry name" value="Cellulase"/>
    <property type="match status" value="1"/>
</dbReference>
<evidence type="ECO:0000256" key="1">
    <source>
        <dbReference type="ARBA" id="ARBA00022729"/>
    </source>
</evidence>
<dbReference type="InterPro" id="IPR050386">
    <property type="entry name" value="Glycosyl_hydrolase_5"/>
</dbReference>
<evidence type="ECO:0000256" key="5">
    <source>
        <dbReference type="SAM" id="SignalP"/>
    </source>
</evidence>
<protein>
    <submittedName>
        <fullName evidence="7">Glycoside hydrolase family 5 protein</fullName>
    </submittedName>
</protein>
<dbReference type="PANTHER" id="PTHR31297:SF17">
    <property type="entry name" value="ENDOGLUCANASE"/>
    <property type="match status" value="1"/>
</dbReference>
<evidence type="ECO:0000256" key="3">
    <source>
        <dbReference type="ARBA" id="ARBA00023295"/>
    </source>
</evidence>
<keyword evidence="3 4" id="KW-0326">Glycosidase</keyword>
<feature type="domain" description="Glycoside hydrolase family 5" evidence="6">
    <location>
        <begin position="56"/>
        <end position="322"/>
    </location>
</feature>
<feature type="chain" id="PRO_5046313661" evidence="5">
    <location>
        <begin position="29"/>
        <end position="349"/>
    </location>
</feature>
<sequence>MGDKRMQSFGFATALAVSIAALPAPVLAQQASTNAGTVAPLPVGTCINLGNTLEPETEGAWGGAPARKADFERIAAAGFETVRIPVRWHNKASSEAPYTIDNAWMDRVQQIVDWALASDLNVILNSHHFDPIHETPLAVADWHGGVWRQIAERFAGYPEDTLWFELENEPHKNFDHSNLLETLAPSFEAVRALHPTRAVIIGGENWSGIDSLATLPLFDDPNVHPTFHYYDPFPYTHQGASWTAPDIPPVGRTFPTHEDAAQLAKDVLAVEAYKARTGKVPFMGEVGAYDAHISLDDRVAYHRTITEAFAPTGIGMCVWAYANTFPFYDLEEERWQPGLLDALGLSEPE</sequence>
<reference evidence="7 8" key="1">
    <citation type="submission" date="2023-08" db="EMBL/GenBank/DDBJ databases">
        <title>genomic of G39.</title>
        <authorList>
            <person name="Wang Y."/>
        </authorList>
    </citation>
    <scope>NUCLEOTIDE SEQUENCE [LARGE SCALE GENOMIC DNA]</scope>
    <source>
        <strain evidence="7 8">G39</strain>
    </source>
</reference>
<evidence type="ECO:0000256" key="2">
    <source>
        <dbReference type="ARBA" id="ARBA00022801"/>
    </source>
</evidence>
<dbReference type="InterPro" id="IPR017853">
    <property type="entry name" value="GH"/>
</dbReference>